<dbReference type="AlphaFoldDB" id="A0A0B0PXF2"/>
<proteinExistence type="predicted"/>
<evidence type="ECO:0000313" key="2">
    <source>
        <dbReference type="Proteomes" id="UP000032142"/>
    </source>
</evidence>
<gene>
    <name evidence="1" type="ORF">F383_35224</name>
</gene>
<organism evidence="1 2">
    <name type="scientific">Gossypium arboreum</name>
    <name type="common">Tree cotton</name>
    <name type="synonym">Gossypium nanking</name>
    <dbReference type="NCBI Taxonomy" id="29729"/>
    <lineage>
        <taxon>Eukaryota</taxon>
        <taxon>Viridiplantae</taxon>
        <taxon>Streptophyta</taxon>
        <taxon>Embryophyta</taxon>
        <taxon>Tracheophyta</taxon>
        <taxon>Spermatophyta</taxon>
        <taxon>Magnoliopsida</taxon>
        <taxon>eudicotyledons</taxon>
        <taxon>Gunneridae</taxon>
        <taxon>Pentapetalae</taxon>
        <taxon>rosids</taxon>
        <taxon>malvids</taxon>
        <taxon>Malvales</taxon>
        <taxon>Malvaceae</taxon>
        <taxon>Malvoideae</taxon>
        <taxon>Gossypium</taxon>
    </lineage>
</organism>
<reference evidence="2" key="1">
    <citation type="submission" date="2014-09" db="EMBL/GenBank/DDBJ databases">
        <authorList>
            <person name="Mudge J."/>
            <person name="Ramaraj T."/>
            <person name="Lindquist I.E."/>
            <person name="Bharti A.K."/>
            <person name="Sundararajan A."/>
            <person name="Cameron C.T."/>
            <person name="Woodward J.E."/>
            <person name="May G.D."/>
            <person name="Brubaker C."/>
            <person name="Broadhvest J."/>
            <person name="Wilkins T.A."/>
        </authorList>
    </citation>
    <scope>NUCLEOTIDE SEQUENCE</scope>
    <source>
        <strain evidence="2">cv. AKA8401</strain>
    </source>
</reference>
<protein>
    <submittedName>
        <fullName evidence="1">Uncharacterized protein</fullName>
    </submittedName>
</protein>
<dbReference type="EMBL" id="KN443630">
    <property type="protein sequence ID" value="KHG28106.1"/>
    <property type="molecule type" value="Genomic_DNA"/>
</dbReference>
<sequence length="32" mass="3673">MKSSINSIHYIIPDSHISCTSFVTFHSQSYNQ</sequence>
<name>A0A0B0PXF2_GOSAR</name>
<keyword evidence="2" id="KW-1185">Reference proteome</keyword>
<dbReference type="Proteomes" id="UP000032142">
    <property type="component" value="Unassembled WGS sequence"/>
</dbReference>
<accession>A0A0B0PXF2</accession>
<evidence type="ECO:0000313" key="1">
    <source>
        <dbReference type="EMBL" id="KHG28106.1"/>
    </source>
</evidence>